<dbReference type="EMBL" id="CAJNOR010001631">
    <property type="protein sequence ID" value="CAF1175306.1"/>
    <property type="molecule type" value="Genomic_DNA"/>
</dbReference>
<dbReference type="AlphaFoldDB" id="A0A814UH53"/>
<gene>
    <name evidence="7" type="ORF">XAT740_LOCUS22267</name>
</gene>
<feature type="transmembrane region" description="Helical" evidence="6">
    <location>
        <begin position="29"/>
        <end position="54"/>
    </location>
</feature>
<dbReference type="Proteomes" id="UP000663828">
    <property type="component" value="Unassembled WGS sequence"/>
</dbReference>
<reference evidence="7" key="1">
    <citation type="submission" date="2021-02" db="EMBL/GenBank/DDBJ databases">
        <authorList>
            <person name="Nowell W R."/>
        </authorList>
    </citation>
    <scope>NUCLEOTIDE SEQUENCE</scope>
</reference>
<dbReference type="InterPro" id="IPR051517">
    <property type="entry name" value="IFITM_antiviral_protein"/>
</dbReference>
<dbReference type="Pfam" id="PF04505">
    <property type="entry name" value="CD225"/>
    <property type="match status" value="1"/>
</dbReference>
<evidence type="ECO:0000256" key="4">
    <source>
        <dbReference type="ARBA" id="ARBA00022989"/>
    </source>
</evidence>
<evidence type="ECO:0000256" key="1">
    <source>
        <dbReference type="ARBA" id="ARBA00004370"/>
    </source>
</evidence>
<dbReference type="GO" id="GO:0005886">
    <property type="term" value="C:plasma membrane"/>
    <property type="evidence" value="ECO:0007669"/>
    <property type="project" value="TreeGrafter"/>
</dbReference>
<evidence type="ECO:0000256" key="2">
    <source>
        <dbReference type="ARBA" id="ARBA00006843"/>
    </source>
</evidence>
<keyword evidence="8" id="KW-1185">Reference proteome</keyword>
<name>A0A814UH53_ADIRI</name>
<keyword evidence="5 6" id="KW-0472">Membrane</keyword>
<evidence type="ECO:0000313" key="8">
    <source>
        <dbReference type="Proteomes" id="UP000663828"/>
    </source>
</evidence>
<evidence type="ECO:0000313" key="7">
    <source>
        <dbReference type="EMBL" id="CAF1175306.1"/>
    </source>
</evidence>
<keyword evidence="4 6" id="KW-1133">Transmembrane helix</keyword>
<evidence type="ECO:0000256" key="6">
    <source>
        <dbReference type="SAM" id="Phobius"/>
    </source>
</evidence>
<dbReference type="PANTHER" id="PTHR13999">
    <property type="entry name" value="INTERFERON INDUCIBLE TRANSMEMBRANE PROTEIN"/>
    <property type="match status" value="1"/>
</dbReference>
<feature type="transmembrane region" description="Helical" evidence="6">
    <location>
        <begin position="75"/>
        <end position="100"/>
    </location>
</feature>
<evidence type="ECO:0000256" key="5">
    <source>
        <dbReference type="ARBA" id="ARBA00023136"/>
    </source>
</evidence>
<accession>A0A814UH53</accession>
<protein>
    <submittedName>
        <fullName evidence="7">Uncharacterized protein</fullName>
    </submittedName>
</protein>
<organism evidence="7 8">
    <name type="scientific">Adineta ricciae</name>
    <name type="common">Rotifer</name>
    <dbReference type="NCBI Taxonomy" id="249248"/>
    <lineage>
        <taxon>Eukaryota</taxon>
        <taxon>Metazoa</taxon>
        <taxon>Spiralia</taxon>
        <taxon>Gnathifera</taxon>
        <taxon>Rotifera</taxon>
        <taxon>Eurotatoria</taxon>
        <taxon>Bdelloidea</taxon>
        <taxon>Adinetida</taxon>
        <taxon>Adinetidae</taxon>
        <taxon>Adineta</taxon>
    </lineage>
</organism>
<comment type="caution">
    <text evidence="7">The sequence shown here is derived from an EMBL/GenBank/DDBJ whole genome shotgun (WGS) entry which is preliminary data.</text>
</comment>
<dbReference type="InterPro" id="IPR007593">
    <property type="entry name" value="CD225/Dispanin_fam"/>
</dbReference>
<sequence>MSFDKEISPPPYSAVVLTSVPDKPYVEDYLPWSIINLLFGWCFFGIIPLIFSILCRNYKNNQNLASARTMSAFALMFNILITIGGLVAWSIFTAFMYLYVIAVDDLIPK</sequence>
<comment type="similarity">
    <text evidence="2">Belongs to the CD225/Dispanin family.</text>
</comment>
<evidence type="ECO:0000256" key="3">
    <source>
        <dbReference type="ARBA" id="ARBA00022692"/>
    </source>
</evidence>
<keyword evidence="3 6" id="KW-0812">Transmembrane</keyword>
<comment type="subcellular location">
    <subcellularLocation>
        <location evidence="1">Membrane</location>
    </subcellularLocation>
</comment>
<proteinExistence type="inferred from homology"/>
<dbReference type="PANTHER" id="PTHR13999:SF4">
    <property type="entry name" value="INTERFERON-INDUCED TRANSMEMBRANE PROTEIN 3"/>
    <property type="match status" value="1"/>
</dbReference>